<evidence type="ECO:0008006" key="3">
    <source>
        <dbReference type="Google" id="ProtNLM"/>
    </source>
</evidence>
<keyword evidence="2" id="KW-1185">Reference proteome</keyword>
<gene>
    <name evidence="1" type="ORF">PDESU_05079</name>
</gene>
<dbReference type="EMBL" id="CAAHFG010000003">
    <property type="protein sequence ID" value="VGO16488.1"/>
    <property type="molecule type" value="Genomic_DNA"/>
</dbReference>
<dbReference type="Proteomes" id="UP000366872">
    <property type="component" value="Unassembled WGS sequence"/>
</dbReference>
<evidence type="ECO:0000313" key="1">
    <source>
        <dbReference type="EMBL" id="VGO16488.1"/>
    </source>
</evidence>
<reference evidence="1 2" key="1">
    <citation type="submission" date="2019-04" db="EMBL/GenBank/DDBJ databases">
        <authorList>
            <person name="Van Vliet M D."/>
        </authorList>
    </citation>
    <scope>NUCLEOTIDE SEQUENCE [LARGE SCALE GENOMIC DNA]</scope>
    <source>
        <strain evidence="1 2">F1</strain>
    </source>
</reference>
<evidence type="ECO:0000313" key="2">
    <source>
        <dbReference type="Proteomes" id="UP000366872"/>
    </source>
</evidence>
<dbReference type="AlphaFoldDB" id="A0A6C2U8Q1"/>
<accession>A0A6C2U8Q1</accession>
<organism evidence="1 2">
    <name type="scientific">Pontiella desulfatans</name>
    <dbReference type="NCBI Taxonomy" id="2750659"/>
    <lineage>
        <taxon>Bacteria</taxon>
        <taxon>Pseudomonadati</taxon>
        <taxon>Kiritimatiellota</taxon>
        <taxon>Kiritimatiellia</taxon>
        <taxon>Kiritimatiellales</taxon>
        <taxon>Pontiellaceae</taxon>
        <taxon>Pontiella</taxon>
    </lineage>
</organism>
<protein>
    <recommendedName>
        <fullName evidence="3">DUF4178 domain-containing protein</fullName>
    </recommendedName>
</protein>
<proteinExistence type="predicted"/>
<sequence length="236" mass="26191">MIFGKKKGKEEPVPVFAKDDPDFWRSIPVGSAVSLTDEAAIEEAMRIGVGVSGLDYEVTVAEVVRDLGKNAEWWFYYIEGHKTENLWLMVKIVGADIVPIVYFEVEDFPPTLRSRLVADGLVWMFEKGEVGGAPHAPVFASDIFQTLEDADGDEYEVHYRQKPQGTVYGRYSRVPADAGLSDVFMAFSEYEADESFENPELLVMEKGGEDDPAGGLVSLYVGGITVFNDIEVLRSC</sequence>
<dbReference type="RefSeq" id="WP_136081988.1">
    <property type="nucleotide sequence ID" value="NZ_CAAHFG010000003.1"/>
</dbReference>
<name>A0A6C2U8Q1_PONDE</name>